<dbReference type="Pfam" id="PF03652">
    <property type="entry name" value="RuvX"/>
    <property type="match status" value="1"/>
</dbReference>
<evidence type="ECO:0000256" key="4">
    <source>
        <dbReference type="ARBA" id="ARBA00022801"/>
    </source>
</evidence>
<accession>A0A1G2EQF5</accession>
<dbReference type="Proteomes" id="UP000176326">
    <property type="component" value="Unassembled WGS sequence"/>
</dbReference>
<dbReference type="SMART" id="SM00732">
    <property type="entry name" value="YqgFc"/>
    <property type="match status" value="1"/>
</dbReference>
<organism evidence="7 8">
    <name type="scientific">Candidatus Nealsonbacteria bacterium RIFOXYC1_FULL_40_7</name>
    <dbReference type="NCBI Taxonomy" id="1801678"/>
    <lineage>
        <taxon>Bacteria</taxon>
        <taxon>Candidatus Nealsoniibacteriota</taxon>
    </lineage>
</organism>
<feature type="domain" description="YqgF/RNase H-like" evidence="6">
    <location>
        <begin position="2"/>
        <end position="94"/>
    </location>
</feature>
<reference evidence="7 8" key="1">
    <citation type="journal article" date="2016" name="Nat. Commun.">
        <title>Thousands of microbial genomes shed light on interconnected biogeochemical processes in an aquifer system.</title>
        <authorList>
            <person name="Anantharaman K."/>
            <person name="Brown C.T."/>
            <person name="Hug L.A."/>
            <person name="Sharon I."/>
            <person name="Castelle C.J."/>
            <person name="Probst A.J."/>
            <person name="Thomas B.C."/>
            <person name="Singh A."/>
            <person name="Wilkins M.J."/>
            <person name="Karaoz U."/>
            <person name="Brodie E.L."/>
            <person name="Williams K.H."/>
            <person name="Hubbard S.S."/>
            <person name="Banfield J.F."/>
        </authorList>
    </citation>
    <scope>NUCLEOTIDE SEQUENCE [LARGE SCALE GENOMIC DNA]</scope>
</reference>
<dbReference type="HAMAP" id="MF_00651">
    <property type="entry name" value="Nuclease_YqgF"/>
    <property type="match status" value="1"/>
</dbReference>
<dbReference type="PANTHER" id="PTHR33317:SF4">
    <property type="entry name" value="POLYNUCLEOTIDYL TRANSFERASE, RIBONUCLEASE H-LIKE SUPERFAMILY PROTEIN"/>
    <property type="match status" value="1"/>
</dbReference>
<dbReference type="InterPro" id="IPR037027">
    <property type="entry name" value="YqgF/RNaseH-like_dom_sf"/>
</dbReference>
<protein>
    <recommendedName>
        <fullName evidence="5">Putative pre-16S rRNA nuclease</fullName>
        <ecNumber evidence="5">3.1.-.-</ecNumber>
    </recommendedName>
</protein>
<keyword evidence="2 5" id="KW-0690">Ribosome biogenesis</keyword>
<comment type="function">
    <text evidence="5">Could be a nuclease involved in processing of the 5'-end of pre-16S rRNA.</text>
</comment>
<evidence type="ECO:0000259" key="6">
    <source>
        <dbReference type="SMART" id="SM00732"/>
    </source>
</evidence>
<evidence type="ECO:0000256" key="5">
    <source>
        <dbReference type="HAMAP-Rule" id="MF_00651"/>
    </source>
</evidence>
<dbReference type="EC" id="3.1.-.-" evidence="5"/>
<sequence length="129" mass="14554">MTNILGIDLGERKTGVAMCVGKLAEPLMVVRHNSEIELIEKLTVLAKEEEIEEIIVGVSEGEMGRRQRAFGQKLETETSVPVKYWDETLSTKDAQRMSIEAGKGRKKRREMEDAYAATVMLQAWVDENI</sequence>
<keyword evidence="3 5" id="KW-0540">Nuclease</keyword>
<name>A0A1G2EQF5_9BACT</name>
<dbReference type="GO" id="GO:0005829">
    <property type="term" value="C:cytosol"/>
    <property type="evidence" value="ECO:0007669"/>
    <property type="project" value="TreeGrafter"/>
</dbReference>
<dbReference type="InterPro" id="IPR006641">
    <property type="entry name" value="YqgF/RNaseH-like_dom"/>
</dbReference>
<dbReference type="AlphaFoldDB" id="A0A1G2EQF5"/>
<keyword evidence="1 5" id="KW-0963">Cytoplasm</keyword>
<dbReference type="PANTHER" id="PTHR33317">
    <property type="entry name" value="POLYNUCLEOTIDYL TRANSFERASE, RIBONUCLEASE H-LIKE SUPERFAMILY PROTEIN"/>
    <property type="match status" value="1"/>
</dbReference>
<comment type="caution">
    <text evidence="7">The sequence shown here is derived from an EMBL/GenBank/DDBJ whole genome shotgun (WGS) entry which is preliminary data.</text>
</comment>
<dbReference type="GO" id="GO:0016788">
    <property type="term" value="F:hydrolase activity, acting on ester bonds"/>
    <property type="evidence" value="ECO:0007669"/>
    <property type="project" value="UniProtKB-UniRule"/>
</dbReference>
<proteinExistence type="inferred from homology"/>
<gene>
    <name evidence="7" type="ORF">A2427_03235</name>
</gene>
<dbReference type="CDD" id="cd16964">
    <property type="entry name" value="YqgF"/>
    <property type="match status" value="1"/>
</dbReference>
<dbReference type="InterPro" id="IPR012337">
    <property type="entry name" value="RNaseH-like_sf"/>
</dbReference>
<dbReference type="GO" id="GO:0000967">
    <property type="term" value="P:rRNA 5'-end processing"/>
    <property type="evidence" value="ECO:0007669"/>
    <property type="project" value="UniProtKB-UniRule"/>
</dbReference>
<dbReference type="Gene3D" id="3.30.420.140">
    <property type="entry name" value="YqgF/RNase H-like domain"/>
    <property type="match status" value="1"/>
</dbReference>
<evidence type="ECO:0000313" key="8">
    <source>
        <dbReference type="Proteomes" id="UP000176326"/>
    </source>
</evidence>
<dbReference type="NCBIfam" id="TIGR00250">
    <property type="entry name" value="RNAse_H_YqgF"/>
    <property type="match status" value="1"/>
</dbReference>
<keyword evidence="4 5" id="KW-0378">Hydrolase</keyword>
<dbReference type="InterPro" id="IPR005227">
    <property type="entry name" value="YqgF"/>
</dbReference>
<evidence type="ECO:0000256" key="3">
    <source>
        <dbReference type="ARBA" id="ARBA00022722"/>
    </source>
</evidence>
<evidence type="ECO:0000256" key="2">
    <source>
        <dbReference type="ARBA" id="ARBA00022517"/>
    </source>
</evidence>
<dbReference type="EMBL" id="MHMN01000033">
    <property type="protein sequence ID" value="OGZ27999.1"/>
    <property type="molecule type" value="Genomic_DNA"/>
</dbReference>
<comment type="subcellular location">
    <subcellularLocation>
        <location evidence="5">Cytoplasm</location>
    </subcellularLocation>
</comment>
<dbReference type="GO" id="GO:0004518">
    <property type="term" value="F:nuclease activity"/>
    <property type="evidence" value="ECO:0007669"/>
    <property type="project" value="UniProtKB-KW"/>
</dbReference>
<evidence type="ECO:0000256" key="1">
    <source>
        <dbReference type="ARBA" id="ARBA00022490"/>
    </source>
</evidence>
<evidence type="ECO:0000313" key="7">
    <source>
        <dbReference type="EMBL" id="OGZ27999.1"/>
    </source>
</evidence>
<dbReference type="SUPFAM" id="SSF53098">
    <property type="entry name" value="Ribonuclease H-like"/>
    <property type="match status" value="1"/>
</dbReference>
<comment type="similarity">
    <text evidence="5">Belongs to the YqgF HJR family.</text>
</comment>